<dbReference type="FunFam" id="1.10.8.270:FF:000001">
    <property type="entry name" value="TBC1 domain family member 1"/>
    <property type="match status" value="1"/>
</dbReference>
<feature type="region of interest" description="Disordered" evidence="11">
    <location>
        <begin position="437"/>
        <end position="551"/>
    </location>
</feature>
<organism evidence="14 15">
    <name type="scientific">Camelus ferus</name>
    <name type="common">Wild bactrian camel</name>
    <name type="synonym">Camelus bactrianus ferus</name>
    <dbReference type="NCBI Taxonomy" id="419612"/>
    <lineage>
        <taxon>Eukaryota</taxon>
        <taxon>Metazoa</taxon>
        <taxon>Chordata</taxon>
        <taxon>Craniata</taxon>
        <taxon>Vertebrata</taxon>
        <taxon>Euteleostomi</taxon>
        <taxon>Mammalia</taxon>
        <taxon>Eutheria</taxon>
        <taxon>Laurasiatheria</taxon>
        <taxon>Artiodactyla</taxon>
        <taxon>Tylopoda</taxon>
        <taxon>Camelidae</taxon>
        <taxon>Camelus</taxon>
    </lineage>
</organism>
<evidence type="ECO:0000256" key="1">
    <source>
        <dbReference type="ARBA" id="ARBA00004496"/>
    </source>
</evidence>
<dbReference type="Gene3D" id="1.10.10.2750">
    <property type="match status" value="1"/>
</dbReference>
<evidence type="ECO:0000313" key="15">
    <source>
        <dbReference type="RefSeq" id="XP_032352762.1"/>
    </source>
</evidence>
<evidence type="ECO:0000259" key="13">
    <source>
        <dbReference type="PROSITE" id="PS50086"/>
    </source>
</evidence>
<dbReference type="Pfam" id="PF11830">
    <property type="entry name" value="DUF3350"/>
    <property type="match status" value="1"/>
</dbReference>
<keyword evidence="2" id="KW-0343">GTPase activation</keyword>
<keyword evidence="3" id="KW-0488">Methylation</keyword>
<dbReference type="SMART" id="SM00164">
    <property type="entry name" value="TBC"/>
    <property type="match status" value="1"/>
</dbReference>
<dbReference type="PROSITE" id="PS50086">
    <property type="entry name" value="TBC_RABGAP"/>
    <property type="match status" value="1"/>
</dbReference>
<protein>
    <recommendedName>
        <fullName evidence="8">TBC1 domain family member 4</fullName>
    </recommendedName>
    <alternativeName>
        <fullName evidence="9">Akt substrate of 160 kDa</fullName>
    </alternativeName>
</protein>
<evidence type="ECO:0000259" key="12">
    <source>
        <dbReference type="PROSITE" id="PS01179"/>
    </source>
</evidence>
<evidence type="ECO:0000256" key="10">
    <source>
        <dbReference type="SAM" id="Coils"/>
    </source>
</evidence>
<dbReference type="PROSITE" id="PS01179">
    <property type="entry name" value="PID"/>
    <property type="match status" value="1"/>
</dbReference>
<keyword evidence="4" id="KW-0963">Cytoplasm</keyword>
<dbReference type="Pfam" id="PF00640">
    <property type="entry name" value="PID"/>
    <property type="match status" value="1"/>
</dbReference>
<evidence type="ECO:0000256" key="3">
    <source>
        <dbReference type="ARBA" id="ARBA00022481"/>
    </source>
</evidence>
<keyword evidence="10" id="KW-0175">Coiled coil</keyword>
<dbReference type="Proteomes" id="UP000694856">
    <property type="component" value="Chromosome 14"/>
</dbReference>
<dbReference type="InterPro" id="IPR011993">
    <property type="entry name" value="PH-like_dom_sf"/>
</dbReference>
<dbReference type="SUPFAM" id="SSF47923">
    <property type="entry name" value="Ypt/Rab-GAP domain of gyp1p"/>
    <property type="match status" value="2"/>
</dbReference>
<dbReference type="CDD" id="cd01269">
    <property type="entry name" value="PTB_TBC1D1_like"/>
    <property type="match status" value="1"/>
</dbReference>
<evidence type="ECO:0000313" key="14">
    <source>
        <dbReference type="Proteomes" id="UP000694856"/>
    </source>
</evidence>
<dbReference type="GO" id="GO:0005737">
    <property type="term" value="C:cytoplasm"/>
    <property type="evidence" value="ECO:0007669"/>
    <property type="project" value="UniProtKB-SubCell"/>
</dbReference>
<dbReference type="InterPro" id="IPR050302">
    <property type="entry name" value="Rab_GAP_TBC_domain"/>
</dbReference>
<feature type="region of interest" description="Disordered" evidence="11">
    <location>
        <begin position="576"/>
        <end position="608"/>
    </location>
</feature>
<keyword evidence="5" id="KW-0597">Phosphoprotein</keyword>
<dbReference type="InterPro" id="IPR021785">
    <property type="entry name" value="DUF3350"/>
</dbReference>
<dbReference type="Pfam" id="PF00566">
    <property type="entry name" value="RabGAP-TBC"/>
    <property type="match status" value="1"/>
</dbReference>
<dbReference type="SMART" id="SM00462">
    <property type="entry name" value="PTB"/>
    <property type="match status" value="1"/>
</dbReference>
<feature type="compositionally biased region" description="Low complexity" evidence="11">
    <location>
        <begin position="542"/>
        <end position="551"/>
    </location>
</feature>
<sequence>MGAATRRKLGVCEDKMTEEKVKVPDVISSIRQLSKAAMKEDAKPGKDNEDAFYNSQKFEVLYCGKVTVTHKKAPSSLIDDCIEQFSLHEQQRLKAQGEEPALSEEASAPPSPADVLAEEEDGATDTHAALSPTPSQPGPSSSRVCFPERILEDSGFDEQQEFRSRCSSVTGVLQRKVHENSQKPQPRRRHASAPSHVQPSDSEKNRTMLFQVGRFEINLISPDTKSVVLEKNFKDISSCSQGIKHVDHFGFICRESPEPGLSQYICYVFQCASESLVDEVMLTLKQAFSTAAALQSAKTQIKLCEACPMHSLHKLCERIEGLYPPRAKLVIQRHLSSLTDNEQADIFERVQKMKPINDQEENELVILHLRQLCEAKQRTHIHIGEGPSTISNSTIPENTTSSGRFKLDILKNKAKRSLTSSLENIFSRGANRMRGRLGSVDSFERSNSLASEKDYSPGDSPPGTPPASPLSSAWHTFPEEDSDSPQFRRRAHTFSHPPSSTKRKLNLQDGKAHGVRSPLLRQSSSEQCSTVPSVRRMHKESNSSSSLPSLHTSFSVPSFTAPSFLKSFYQNSGRLSPQYENEISDGEGRKRTSSTCSNESLNVGGTPVTPRRISWRQRIFLRVASPMNKSPSAMQQQDGLDRSELLPLSPLAPTMEEDPLVIFMSGEEDLEKVEERNKSEELRSLWRKAIHQQILLLRMEKENQKLEASRDELQSRKVKLDYEEVGVCQKDVLITWDKKLLNCRAKIRCDMEDIHTSLREGVPKSRRGEIWQFLALQYRLRHRLPNKQQPPDVSYKELLKQLTAQQHAILVDLGRTFPTHPYFSAQLGAGQLSLFNLLKAYSLLDKEVGYCQGISFVAGVLLLHMSEEQAFEMLKFLMYDLGFRKQYRPDMMSLQIQMYQLSRLLHDYHRDLYNHLEENEISPSLYAAPWFLTLFASQFPLGFVARVFDIIFLQGTEVIFKVALSLLSNQESLIMECENFENIVEFLKNTLPNMNTSEMEKIITQVFEMDISKQLHAYEVEYHVLQDELQESSYEDSEPLEKLERANSQLKRQNMDLLEKLQIAHAKIQTLESNLENLLTRETKMKSLIRTLEQEKTAYQKAVEQIRRLLPADALANCEPLLRDLNCNPNNKAKTGNKP</sequence>
<feature type="region of interest" description="Disordered" evidence="11">
    <location>
        <begin position="173"/>
        <end position="205"/>
    </location>
</feature>
<dbReference type="InterPro" id="IPR035969">
    <property type="entry name" value="Rab-GAP_TBC_sf"/>
</dbReference>
<feature type="compositionally biased region" description="Low complexity" evidence="11">
    <location>
        <begin position="98"/>
        <end position="108"/>
    </location>
</feature>
<feature type="compositionally biased region" description="Polar residues" evidence="11">
    <location>
        <begin position="593"/>
        <end position="603"/>
    </location>
</feature>
<feature type="compositionally biased region" description="Pro residues" evidence="11">
    <location>
        <begin position="459"/>
        <end position="468"/>
    </location>
</feature>
<dbReference type="FunFam" id="1.10.472.80:FF:000003">
    <property type="entry name" value="Putative TBC1 domain family member 1"/>
    <property type="match status" value="1"/>
</dbReference>
<name>A0A8B8UEM3_CAMFR</name>
<evidence type="ECO:0000256" key="11">
    <source>
        <dbReference type="SAM" id="MobiDB-lite"/>
    </source>
</evidence>
<dbReference type="InterPro" id="IPR006020">
    <property type="entry name" value="PTB/PI_dom"/>
</dbReference>
<evidence type="ECO:0000256" key="5">
    <source>
        <dbReference type="ARBA" id="ARBA00022553"/>
    </source>
</evidence>
<evidence type="ECO:0000256" key="7">
    <source>
        <dbReference type="ARBA" id="ARBA00022990"/>
    </source>
</evidence>
<dbReference type="SUPFAM" id="SSF50729">
    <property type="entry name" value="PH domain-like"/>
    <property type="match status" value="1"/>
</dbReference>
<dbReference type="GeneID" id="102523063"/>
<evidence type="ECO:0000256" key="6">
    <source>
        <dbReference type="ARBA" id="ARBA00022737"/>
    </source>
</evidence>
<feature type="domain" description="PID" evidence="12">
    <location>
        <begin position="217"/>
        <end position="289"/>
    </location>
</feature>
<feature type="compositionally biased region" description="Polar residues" evidence="11">
    <location>
        <begin position="520"/>
        <end position="532"/>
    </location>
</feature>
<dbReference type="PANTHER" id="PTHR47219">
    <property type="entry name" value="RAB GTPASE-ACTIVATING PROTEIN 1-LIKE"/>
    <property type="match status" value="1"/>
</dbReference>
<dbReference type="GO" id="GO:0032869">
    <property type="term" value="P:cellular response to insulin stimulus"/>
    <property type="evidence" value="ECO:0007669"/>
    <property type="project" value="UniProtKB-ARBA"/>
</dbReference>
<evidence type="ECO:0000256" key="9">
    <source>
        <dbReference type="ARBA" id="ARBA00081861"/>
    </source>
</evidence>
<dbReference type="FunFam" id="1.10.10.2750:FF:000002">
    <property type="entry name" value="TBC1 domain family member 4"/>
    <property type="match status" value="1"/>
</dbReference>
<dbReference type="CTD" id="9882"/>
<dbReference type="GO" id="GO:0005096">
    <property type="term" value="F:GTPase activator activity"/>
    <property type="evidence" value="ECO:0007669"/>
    <property type="project" value="UniProtKB-KW"/>
</dbReference>
<comment type="subcellular location">
    <subcellularLocation>
        <location evidence="1">Cytoplasm</location>
    </subcellularLocation>
</comment>
<dbReference type="InterPro" id="IPR000195">
    <property type="entry name" value="Rab-GAP-TBC_dom"/>
</dbReference>
<keyword evidence="14" id="KW-1185">Reference proteome</keyword>
<keyword evidence="6" id="KW-0677">Repeat</keyword>
<reference evidence="15" key="1">
    <citation type="submission" date="2025-08" db="UniProtKB">
        <authorList>
            <consortium name="RefSeq"/>
        </authorList>
    </citation>
    <scope>IDENTIFICATION</scope>
    <source>
        <tissue evidence="15">Ear skin</tissue>
    </source>
</reference>
<feature type="coiled-coil region" evidence="10">
    <location>
        <begin position="1040"/>
        <end position="1109"/>
    </location>
</feature>
<evidence type="ECO:0000256" key="2">
    <source>
        <dbReference type="ARBA" id="ARBA00022468"/>
    </source>
</evidence>
<dbReference type="AlphaFoldDB" id="A0A8B8UEM3"/>
<accession>A0A8B8UEM3</accession>
<evidence type="ECO:0000256" key="8">
    <source>
        <dbReference type="ARBA" id="ARBA00072013"/>
    </source>
</evidence>
<dbReference type="RefSeq" id="XP_032352762.1">
    <property type="nucleotide sequence ID" value="XM_032496871.1"/>
</dbReference>
<feature type="domain" description="Rab-GAP TBC" evidence="13">
    <location>
        <begin position="761"/>
        <end position="955"/>
    </location>
</feature>
<dbReference type="Gene3D" id="1.10.8.270">
    <property type="entry name" value="putative rabgap domain of human tbc1 domain family member 14 like domains"/>
    <property type="match status" value="1"/>
</dbReference>
<dbReference type="Gene3D" id="1.10.472.80">
    <property type="entry name" value="Ypt/Rab-GAP domain of gyp1p, domain 3"/>
    <property type="match status" value="1"/>
</dbReference>
<evidence type="ECO:0000256" key="4">
    <source>
        <dbReference type="ARBA" id="ARBA00022490"/>
    </source>
</evidence>
<feature type="coiled-coil region" evidence="10">
    <location>
        <begin position="696"/>
        <end position="723"/>
    </location>
</feature>
<gene>
    <name evidence="15" type="primary">TBC1D4</name>
</gene>
<keyword evidence="7" id="KW-0007">Acetylation</keyword>
<feature type="region of interest" description="Disordered" evidence="11">
    <location>
        <begin position="91"/>
        <end position="144"/>
    </location>
</feature>
<dbReference type="PANTHER" id="PTHR47219:SF14">
    <property type="entry name" value="TBC1 DOMAIN FAMILY MEMBER 4"/>
    <property type="match status" value="1"/>
</dbReference>
<dbReference type="FunFam" id="2.30.29.30:FF:000076">
    <property type="entry name" value="TBC1 domain family member 4 isoform X1"/>
    <property type="match status" value="1"/>
</dbReference>
<dbReference type="Gene3D" id="2.30.29.30">
    <property type="entry name" value="Pleckstrin-homology domain (PH domain)/Phosphotyrosine-binding domain (PTB)"/>
    <property type="match status" value="1"/>
</dbReference>
<proteinExistence type="predicted"/>